<evidence type="ECO:0000313" key="3">
    <source>
        <dbReference type="EMBL" id="AGF78779.1"/>
    </source>
</evidence>
<dbReference type="Gene3D" id="2.60.450.10">
    <property type="entry name" value="Lipopolysaccharide (LPS) transport protein A like domain"/>
    <property type="match status" value="1"/>
</dbReference>
<feature type="domain" description="Organic solvent tolerance-like N-terminal" evidence="2">
    <location>
        <begin position="39"/>
        <end position="148"/>
    </location>
</feature>
<name>M1NGL0_DESSD</name>
<gene>
    <name evidence="3" type="ordered locus">UWK_02238</name>
</gene>
<feature type="signal peptide" evidence="1">
    <location>
        <begin position="1"/>
        <end position="25"/>
    </location>
</feature>
<dbReference type="HOGENOM" id="CLU_1575964_0_0_7"/>
<evidence type="ECO:0000313" key="4">
    <source>
        <dbReference type="Proteomes" id="UP000011721"/>
    </source>
</evidence>
<dbReference type="RefSeq" id="WP_015404467.1">
    <property type="nucleotide sequence ID" value="NC_020304.1"/>
</dbReference>
<keyword evidence="1" id="KW-0732">Signal</keyword>
<proteinExistence type="predicted"/>
<accession>M1NGL0</accession>
<evidence type="ECO:0000256" key="1">
    <source>
        <dbReference type="SAM" id="SignalP"/>
    </source>
</evidence>
<dbReference type="Proteomes" id="UP000011721">
    <property type="component" value="Chromosome"/>
</dbReference>
<sequence>MNTKKPIALFTILLAIASYVPQIKAAEGYIGASKLHVIGDYWEFKNKENIIIITKDVVATSTNMKIECQKLVILHENISNSGDEKMAEKVKKLIATNDVKIQINNGHSTSSGKAEYDKEDDKIILTEHPIAYLGEHEVTGCKITYYIENASYEVESCPDQKATGTITPK</sequence>
<dbReference type="eggNOG" id="COG1934">
    <property type="taxonomic scope" value="Bacteria"/>
</dbReference>
<dbReference type="OrthoDB" id="5453241at2"/>
<dbReference type="Pfam" id="PF03968">
    <property type="entry name" value="LptD_N"/>
    <property type="match status" value="1"/>
</dbReference>
<reference evidence="4" key="1">
    <citation type="journal article" date="2013" name="Stand. Genomic Sci.">
        <title>Complete genome sequence of Desulfocapsa sulfexigens, a marine deltaproteobacterium specialized in disproportionating inorganic sulfur compounds.</title>
        <authorList>
            <person name="Finster K.W."/>
            <person name="Kjeldsen K.U."/>
            <person name="Kube M."/>
            <person name="Reinhardt R."/>
            <person name="Mussmann M."/>
            <person name="Amann R."/>
            <person name="Schreiber L."/>
        </authorList>
    </citation>
    <scope>NUCLEOTIDE SEQUENCE [LARGE SCALE GENOMIC DNA]</scope>
    <source>
        <strain evidence="4">DSM 10523 / SB164P1</strain>
    </source>
</reference>
<dbReference type="STRING" id="1167006.UWK_02238"/>
<dbReference type="EMBL" id="CP003985">
    <property type="protein sequence ID" value="AGF78779.1"/>
    <property type="molecule type" value="Genomic_DNA"/>
</dbReference>
<dbReference type="KEGG" id="dsf:UWK_02238"/>
<dbReference type="InterPro" id="IPR005653">
    <property type="entry name" value="OstA-like_N"/>
</dbReference>
<evidence type="ECO:0000259" key="2">
    <source>
        <dbReference type="Pfam" id="PF03968"/>
    </source>
</evidence>
<protein>
    <recommendedName>
        <fullName evidence="2">Organic solvent tolerance-like N-terminal domain-containing protein</fullName>
    </recommendedName>
</protein>
<organism evidence="3 4">
    <name type="scientific">Desulfocapsa sulfexigens (strain DSM 10523 / SB164P1)</name>
    <dbReference type="NCBI Taxonomy" id="1167006"/>
    <lineage>
        <taxon>Bacteria</taxon>
        <taxon>Pseudomonadati</taxon>
        <taxon>Thermodesulfobacteriota</taxon>
        <taxon>Desulfobulbia</taxon>
        <taxon>Desulfobulbales</taxon>
        <taxon>Desulfocapsaceae</taxon>
        <taxon>Desulfocapsa</taxon>
    </lineage>
</organism>
<dbReference type="AlphaFoldDB" id="M1NGL0"/>
<keyword evidence="4" id="KW-1185">Reference proteome</keyword>
<feature type="chain" id="PRO_5004015986" description="Organic solvent tolerance-like N-terminal domain-containing protein" evidence="1">
    <location>
        <begin position="26"/>
        <end position="169"/>
    </location>
</feature>